<evidence type="ECO:0000256" key="3">
    <source>
        <dbReference type="ARBA" id="ARBA00006490"/>
    </source>
</evidence>
<feature type="domain" description="Aminotransferase class V" evidence="14">
    <location>
        <begin position="3"/>
        <end position="363"/>
    </location>
</feature>
<evidence type="ECO:0000256" key="6">
    <source>
        <dbReference type="ARBA" id="ARBA00022723"/>
    </source>
</evidence>
<evidence type="ECO:0000256" key="8">
    <source>
        <dbReference type="ARBA" id="ARBA00023004"/>
    </source>
</evidence>
<dbReference type="PIRSF" id="PIRSF005572">
    <property type="entry name" value="NifS"/>
    <property type="match status" value="1"/>
</dbReference>
<evidence type="ECO:0000256" key="5">
    <source>
        <dbReference type="ARBA" id="ARBA00022679"/>
    </source>
</evidence>
<dbReference type="Gene3D" id="1.10.260.50">
    <property type="match status" value="1"/>
</dbReference>
<keyword evidence="16" id="KW-1185">Reference proteome</keyword>
<protein>
    <recommendedName>
        <fullName evidence="4">cysteine desulfurase</fullName>
        <ecNumber evidence="4">2.8.1.7</ecNumber>
    </recommendedName>
    <alternativeName>
        <fullName evidence="11">Nitrogenase metalloclusters biosynthesis protein NifS</fullName>
    </alternativeName>
</protein>
<dbReference type="RefSeq" id="WP_166258332.1">
    <property type="nucleotide sequence ID" value="NZ_JAAMOW010000007.1"/>
</dbReference>
<dbReference type="GO" id="GO:0051536">
    <property type="term" value="F:iron-sulfur cluster binding"/>
    <property type="evidence" value="ECO:0007669"/>
    <property type="project" value="UniProtKB-KW"/>
</dbReference>
<evidence type="ECO:0000256" key="9">
    <source>
        <dbReference type="ARBA" id="ARBA00023014"/>
    </source>
</evidence>
<keyword evidence="10" id="KW-0535">Nitrogen fixation</keyword>
<dbReference type="SUPFAM" id="SSF53383">
    <property type="entry name" value="PLP-dependent transferases"/>
    <property type="match status" value="1"/>
</dbReference>
<evidence type="ECO:0000256" key="2">
    <source>
        <dbReference type="ARBA" id="ARBA00003120"/>
    </source>
</evidence>
<sequence length="375" mass="38665">MPIYLDGHATTPIAPEARDAMMAAWHRVGNAGSPHSAGLHASVSVDAGRAAVAKLIGADASEVVFTSGATEANNIAILGVAGRMGSADRPRIVVSAIEHKAVLEPARSLRSKGFDVVEAPVDRQGRIDLDVLRTLIDDRTLLVSIMAANNETGVLQPVAEVAAIARKTGALIHCDAAQAVGKLPLDVFELDVDYLSLSAHKLYGPLGVGALYVSAAAPRPNALVFGGGQEGGLRAGTLPAPLCVGFGVAAELAARRLAADAIHVHGLSERFLRGLKARHVSFSLTGGGAERLPGSTSLMVEGIDGEQLVDKLGRDLHISTGSACNSGQIQPSHVLRAMGLSSTEMKSSVRILFGRYNSTEDAEAAAGLFAAACAA</sequence>
<keyword evidence="9" id="KW-0411">Iron-sulfur</keyword>
<comment type="caution">
    <text evidence="15">The sequence shown here is derived from an EMBL/GenBank/DDBJ whole genome shotgun (WGS) entry which is preliminary data.</text>
</comment>
<dbReference type="AlphaFoldDB" id="A0A6M2BTB4"/>
<comment type="function">
    <text evidence="2">Catalyzes the removal of elemental sulfur atoms from cysteine to produce alanine. Seems to participate in the biosynthesis of the nitrogenase metalloclusters by providing the inorganic sulfur required for the Fe-S core formation.</text>
</comment>
<keyword evidence="8" id="KW-0408">Iron</keyword>
<proteinExistence type="inferred from homology"/>
<name>A0A6M2BTB4_9GAMM</name>
<evidence type="ECO:0000256" key="4">
    <source>
        <dbReference type="ARBA" id="ARBA00012239"/>
    </source>
</evidence>
<evidence type="ECO:0000256" key="12">
    <source>
        <dbReference type="ARBA" id="ARBA00050776"/>
    </source>
</evidence>
<evidence type="ECO:0000256" key="7">
    <source>
        <dbReference type="ARBA" id="ARBA00022898"/>
    </source>
</evidence>
<keyword evidence="6" id="KW-0479">Metal-binding</keyword>
<organism evidence="15 16">
    <name type="scientific">Solimonas terrae</name>
    <dbReference type="NCBI Taxonomy" id="1396819"/>
    <lineage>
        <taxon>Bacteria</taxon>
        <taxon>Pseudomonadati</taxon>
        <taxon>Pseudomonadota</taxon>
        <taxon>Gammaproteobacteria</taxon>
        <taxon>Nevskiales</taxon>
        <taxon>Nevskiaceae</taxon>
        <taxon>Solimonas</taxon>
    </lineage>
</organism>
<evidence type="ECO:0000256" key="1">
    <source>
        <dbReference type="ARBA" id="ARBA00001933"/>
    </source>
</evidence>
<dbReference type="InterPro" id="IPR015424">
    <property type="entry name" value="PyrdxlP-dep_Trfase"/>
</dbReference>
<dbReference type="FunFam" id="3.40.640.10:FF:000084">
    <property type="entry name" value="IscS-like cysteine desulfurase"/>
    <property type="match status" value="1"/>
</dbReference>
<dbReference type="InterPro" id="IPR000192">
    <property type="entry name" value="Aminotrans_V_dom"/>
</dbReference>
<evidence type="ECO:0000259" key="14">
    <source>
        <dbReference type="Pfam" id="PF00266"/>
    </source>
</evidence>
<dbReference type="InterPro" id="IPR015422">
    <property type="entry name" value="PyrdxlP-dep_Trfase_small"/>
</dbReference>
<dbReference type="Pfam" id="PF00266">
    <property type="entry name" value="Aminotran_5"/>
    <property type="match status" value="1"/>
</dbReference>
<dbReference type="Gene3D" id="3.40.640.10">
    <property type="entry name" value="Type I PLP-dependent aspartate aminotransferase-like (Major domain)"/>
    <property type="match status" value="1"/>
</dbReference>
<accession>A0A6M2BTB4</accession>
<dbReference type="PANTHER" id="PTHR11601">
    <property type="entry name" value="CYSTEINE DESULFURYLASE FAMILY MEMBER"/>
    <property type="match status" value="1"/>
</dbReference>
<evidence type="ECO:0000256" key="13">
    <source>
        <dbReference type="RuleBase" id="RU004504"/>
    </source>
</evidence>
<comment type="catalytic activity">
    <reaction evidence="12">
        <text>(sulfur carrier)-H + L-cysteine = (sulfur carrier)-SH + L-alanine</text>
        <dbReference type="Rhea" id="RHEA:43892"/>
        <dbReference type="Rhea" id="RHEA-COMP:14737"/>
        <dbReference type="Rhea" id="RHEA-COMP:14739"/>
        <dbReference type="ChEBI" id="CHEBI:29917"/>
        <dbReference type="ChEBI" id="CHEBI:35235"/>
        <dbReference type="ChEBI" id="CHEBI:57972"/>
        <dbReference type="ChEBI" id="CHEBI:64428"/>
        <dbReference type="EC" id="2.8.1.7"/>
    </reaction>
</comment>
<dbReference type="EC" id="2.8.1.7" evidence="4"/>
<dbReference type="InterPro" id="IPR020578">
    <property type="entry name" value="Aminotrans_V_PyrdxlP_BS"/>
</dbReference>
<comment type="similarity">
    <text evidence="3">Belongs to the class-V pyridoxal-phosphate-dependent aminotransferase family. NifS/IscS subfamily.</text>
</comment>
<reference evidence="15 16" key="1">
    <citation type="journal article" date="2014" name="Int. J. Syst. Evol. Microbiol.">
        <title>Solimonas terrae sp. nov., isolated from soil.</title>
        <authorList>
            <person name="Kim S.J."/>
            <person name="Moon J.Y."/>
            <person name="Weon H.Y."/>
            <person name="Ahn J.H."/>
            <person name="Chen W.M."/>
            <person name="Kwon S.W."/>
        </authorList>
    </citation>
    <scope>NUCLEOTIDE SEQUENCE [LARGE SCALE GENOMIC DNA]</scope>
    <source>
        <strain evidence="15 16">KIS83-12</strain>
    </source>
</reference>
<comment type="cofactor">
    <cofactor evidence="1 13">
        <name>pyridoxal 5'-phosphate</name>
        <dbReference type="ChEBI" id="CHEBI:597326"/>
    </cofactor>
</comment>
<keyword evidence="5" id="KW-0808">Transferase</keyword>
<dbReference type="GO" id="GO:0046872">
    <property type="term" value="F:metal ion binding"/>
    <property type="evidence" value="ECO:0007669"/>
    <property type="project" value="UniProtKB-KW"/>
</dbReference>
<dbReference type="InterPro" id="IPR015421">
    <property type="entry name" value="PyrdxlP-dep_Trfase_major"/>
</dbReference>
<evidence type="ECO:0000256" key="11">
    <source>
        <dbReference type="ARBA" id="ARBA00031911"/>
    </source>
</evidence>
<dbReference type="EMBL" id="JAAMOW010000007">
    <property type="protein sequence ID" value="NGY05902.1"/>
    <property type="molecule type" value="Genomic_DNA"/>
</dbReference>
<gene>
    <name evidence="15" type="ORF">G7Y85_14100</name>
</gene>
<dbReference type="Gene3D" id="3.90.1150.10">
    <property type="entry name" value="Aspartate Aminotransferase, domain 1"/>
    <property type="match status" value="1"/>
</dbReference>
<dbReference type="PROSITE" id="PS00595">
    <property type="entry name" value="AA_TRANSFER_CLASS_5"/>
    <property type="match status" value="1"/>
</dbReference>
<keyword evidence="7" id="KW-0663">Pyridoxal phosphate</keyword>
<dbReference type="InterPro" id="IPR016454">
    <property type="entry name" value="Cysteine_dSase"/>
</dbReference>
<evidence type="ECO:0000313" key="16">
    <source>
        <dbReference type="Proteomes" id="UP000472676"/>
    </source>
</evidence>
<evidence type="ECO:0000313" key="15">
    <source>
        <dbReference type="EMBL" id="NGY05902.1"/>
    </source>
</evidence>
<evidence type="ECO:0000256" key="10">
    <source>
        <dbReference type="ARBA" id="ARBA00023231"/>
    </source>
</evidence>
<dbReference type="PANTHER" id="PTHR11601:SF34">
    <property type="entry name" value="CYSTEINE DESULFURASE"/>
    <property type="match status" value="1"/>
</dbReference>
<dbReference type="Proteomes" id="UP000472676">
    <property type="component" value="Unassembled WGS sequence"/>
</dbReference>
<dbReference type="GO" id="GO:0031071">
    <property type="term" value="F:cysteine desulfurase activity"/>
    <property type="evidence" value="ECO:0007669"/>
    <property type="project" value="UniProtKB-EC"/>
</dbReference>